<proteinExistence type="predicted"/>
<dbReference type="PROSITE" id="PS50093">
    <property type="entry name" value="PKD"/>
    <property type="match status" value="1"/>
</dbReference>
<accession>A0A7Y0AR70</accession>
<dbReference type="PANTHER" id="PTHR43739:SF5">
    <property type="entry name" value="EXO-ALPHA-SIALIDASE"/>
    <property type="match status" value="1"/>
</dbReference>
<dbReference type="Pfam" id="PF18911">
    <property type="entry name" value="PKD_4"/>
    <property type="match status" value="1"/>
</dbReference>
<dbReference type="SMART" id="SM00089">
    <property type="entry name" value="PKD"/>
    <property type="match status" value="1"/>
</dbReference>
<dbReference type="Pfam" id="PF13385">
    <property type="entry name" value="Laminin_G_3"/>
    <property type="match status" value="1"/>
</dbReference>
<dbReference type="NCBIfam" id="TIGR04183">
    <property type="entry name" value="Por_Secre_tail"/>
    <property type="match status" value="1"/>
</dbReference>
<dbReference type="Pfam" id="PF14200">
    <property type="entry name" value="RicinB_lectin_2"/>
    <property type="match status" value="5"/>
</dbReference>
<protein>
    <submittedName>
        <fullName evidence="3">T9SS type A sorting domain-containing protein</fullName>
    </submittedName>
</protein>
<gene>
    <name evidence="3" type="ORF">HHL23_19830</name>
</gene>
<dbReference type="InterPro" id="IPR052025">
    <property type="entry name" value="Xyloglucanase_GH74"/>
</dbReference>
<dbReference type="Proteomes" id="UP000544054">
    <property type="component" value="Unassembled WGS sequence"/>
</dbReference>
<dbReference type="SMART" id="SM00458">
    <property type="entry name" value="RICIN"/>
    <property type="match status" value="4"/>
</dbReference>
<evidence type="ECO:0000259" key="2">
    <source>
        <dbReference type="PROSITE" id="PS50093"/>
    </source>
</evidence>
<dbReference type="RefSeq" id="WP_169236485.1">
    <property type="nucleotide sequence ID" value="NZ_JABBGI010000034.1"/>
</dbReference>
<dbReference type="EMBL" id="JABBGI010000034">
    <property type="protein sequence ID" value="NML72025.1"/>
    <property type="molecule type" value="Genomic_DNA"/>
</dbReference>
<dbReference type="InterPro" id="IPR013783">
    <property type="entry name" value="Ig-like_fold"/>
</dbReference>
<evidence type="ECO:0000256" key="1">
    <source>
        <dbReference type="ARBA" id="ARBA00022729"/>
    </source>
</evidence>
<dbReference type="InterPro" id="IPR035992">
    <property type="entry name" value="Ricin_B-like_lectins"/>
</dbReference>
<comment type="caution">
    <text evidence="3">The sequence shown here is derived from an EMBL/GenBank/DDBJ whole genome shotgun (WGS) entry which is preliminary data.</text>
</comment>
<reference evidence="3 4" key="1">
    <citation type="submission" date="2020-04" db="EMBL/GenBank/DDBJ databases">
        <title>Chryseobacterium sp. RP-3-3 sp. nov., isolated from Jeju soil.</title>
        <authorList>
            <person name="Dahal R.H."/>
        </authorList>
    </citation>
    <scope>NUCLEOTIDE SEQUENCE [LARGE SCALE GENOMIC DNA]</scope>
    <source>
        <strain evidence="3 4">RP-3-3</strain>
    </source>
</reference>
<dbReference type="SUPFAM" id="SSF49299">
    <property type="entry name" value="PKD domain"/>
    <property type="match status" value="1"/>
</dbReference>
<dbReference type="CDD" id="cd00146">
    <property type="entry name" value="PKD"/>
    <property type="match status" value="1"/>
</dbReference>
<evidence type="ECO:0000313" key="4">
    <source>
        <dbReference type="Proteomes" id="UP000544054"/>
    </source>
</evidence>
<dbReference type="SUPFAM" id="SSF50370">
    <property type="entry name" value="Ricin B-like lectins"/>
    <property type="match status" value="3"/>
</dbReference>
<dbReference type="InterPro" id="IPR026444">
    <property type="entry name" value="Secre_tail"/>
</dbReference>
<sequence length="1790" mass="195167">MKKILLISLLLVMNLSYSQKEEDKKEDIKYELKHKSQAWFTGMKPGANYFKIKEKFDAYFGNHRWEESKSREIGESWIKENIFYLDKDGLVQSRPPFDASRSNIGTNNVFSGTTTNTIGSWSLLGPVNSATTDYSGRGNHGGYVYLNRIDPTNPQKMFASFLTGGLWMTADGGASWTLTDSNFPDEAYRDIDVCTGSPNTVYALSSKQLLKSTDGGLNWTSTTLTSTTYTGTAYDIAVSPSNPNIVVARWGDKIYRTTDGGTVWTSIVTGLPNYYVVTDCSVNSEMLDWSTTNTATVYFISTTNNSVSKVYRSTDSGLTFNILSTITLDPTANGQVISWAKLLLPSNNATSIYVAMGTGANTSGHHAVQLYKLNATTGAQELKRVNMISGTFPNEVHHGDLSMDRTNENKLVFGSYLQQKNWFSINNGASFTEATTATHSDPRSLDMVNNRVMIGTDGESVVSSDGGNTNTTITNSISNHELWGFGSAFKTNLVAGGANHGPVMIKEAGNGFTWYNGNGADQGNTDVNPLDDRYIYSQGYSNYRFFRTGVHTLINEFNFLDLGGIYSYFNSIEFHPNYYYSMITHHAGQYPTGNANLATWKNSLIKTEDNGNSIAIVKTFASQVFREKICMTDPKFMYVIEGLSNNKLWRTSDGGTTWTNITPSLAASGNMTNMSDIAVSDVDPNQVWITYSGVQSVCKVLKTSNALAATPSWTNLTQSVLTTNPNTKIIFQRGSNGGVYVGNKSGIYYRNNTMANWVMLGNGLPQTDVRFMFINYNENKLKIGTSRGAFENNLYEISPPKAQISASTSKVTCSQVEKVQFKDYSTVRNASATWSWSFPGGTPATSTLENPEVSYANAPNGKYNATLTVTDAYGTDTQTITEIVEVLNQCGTSTSTVETIPGKVANLKGRLGQDYLDVSNLSLSNNSLTFSCWIKPNGIQTDYSAVFMSQDTPNAFGMNFLNGNNTVGFHPNWSWSSGLIAPANQWSHVALVSNGTSVTIYVNGFASTVTGTIPTETITRMFLGTYGNVRTDRFANLQIDEVCFWNRALSTDEIRKWRHLTKSDAGDPILTGLVAYYQFNEDSGSISLNKVGSDYLSYKGSTFSHDTSSVPVFGGVSEKINVTTSGVKNFSTTGLSMTFPSSTLPNGDVWVSRSTINPDVLPDALLNFNTYRVVDNYGTNQTFSALTELKITGNALNTSSSVASTYKLFKRGSNDFGATWGSVLDSGDSRTGTGTSASITFSTGLNLTSLGQLTLSQDSSLAPIQIFDPAKDYKIINRVSGKSLDVYSGSLADRAKLIQMDYTAGNSQKWKLAQAGGNYKIINKNSNKLVDNPSSSAADGTVMIQYGDTGGANQQWQLVDLGTGYYKIINVSSDKALDNQGSSMTNGTDIIQWTYGGGNNQQWQIVEVFDPAKDYKIINRVSGKSLDVYSGSLADRAKLIQMDYTAGNSQKWKLAQAGGNYKIINKNSNKLVDNPSSSAADGTVMIQYGDTGGANQQWQLVDLGTGYYKIINVSSGKALDNQGSSMTNGTDIIQWTYGGGNNQQWQIVEVFDPAKDYKIINRVSGKSLDVYSGSLADRAKLIQMDYTAGNSQKWKLAQAGGNYKIINKNSNKVVDNPSSSAADGTVMIQYGDTGGANQQWQLVDLGTGYYKIINVSSGKALDNQGSSMTNGTDIIQWTYGGGNNQQWKIVDVASLAGKIAGSKMALDQSNTIEKPIVYPNPLKSNTPLKIDVPAVWKNSTLFVFDSLGRLMVNATLKEGLNEMLLNVPTGVYYLKIVNQNDAFSTKLLVK</sequence>
<evidence type="ECO:0000313" key="3">
    <source>
        <dbReference type="EMBL" id="NML72025.1"/>
    </source>
</evidence>
<dbReference type="PROSITE" id="PS50231">
    <property type="entry name" value="RICIN_B_LECTIN"/>
    <property type="match status" value="3"/>
</dbReference>
<dbReference type="InterPro" id="IPR035986">
    <property type="entry name" value="PKD_dom_sf"/>
</dbReference>
<organism evidence="3 4">
    <name type="scientific">Chryseobacterium antibioticum</name>
    <dbReference type="NCBI Taxonomy" id="2728847"/>
    <lineage>
        <taxon>Bacteria</taxon>
        <taxon>Pseudomonadati</taxon>
        <taxon>Bacteroidota</taxon>
        <taxon>Flavobacteriia</taxon>
        <taxon>Flavobacteriales</taxon>
        <taxon>Weeksellaceae</taxon>
        <taxon>Chryseobacterium group</taxon>
        <taxon>Chryseobacterium</taxon>
    </lineage>
</organism>
<name>A0A7Y0AR70_9FLAO</name>
<dbReference type="SUPFAM" id="SSF110296">
    <property type="entry name" value="Oligoxyloglucan reducing end-specific cellobiohydrolase"/>
    <property type="match status" value="2"/>
</dbReference>
<dbReference type="Gene3D" id="2.80.10.50">
    <property type="match status" value="9"/>
</dbReference>
<feature type="domain" description="PKD" evidence="2">
    <location>
        <begin position="817"/>
        <end position="886"/>
    </location>
</feature>
<dbReference type="Gene3D" id="2.60.120.200">
    <property type="match status" value="1"/>
</dbReference>
<dbReference type="Gene3D" id="2.60.40.10">
    <property type="entry name" value="Immunoglobulins"/>
    <property type="match status" value="1"/>
</dbReference>
<dbReference type="SUPFAM" id="SSF49899">
    <property type="entry name" value="Concanavalin A-like lectins/glucanases"/>
    <property type="match status" value="1"/>
</dbReference>
<keyword evidence="1" id="KW-0732">Signal</keyword>
<dbReference type="GO" id="GO:0010411">
    <property type="term" value="P:xyloglucan metabolic process"/>
    <property type="evidence" value="ECO:0007669"/>
    <property type="project" value="TreeGrafter"/>
</dbReference>
<keyword evidence="4" id="KW-1185">Reference proteome</keyword>
<dbReference type="InterPro" id="IPR022409">
    <property type="entry name" value="PKD/Chitinase_dom"/>
</dbReference>
<dbReference type="GO" id="GO:0004553">
    <property type="term" value="F:hydrolase activity, hydrolyzing O-glycosyl compounds"/>
    <property type="evidence" value="ECO:0007669"/>
    <property type="project" value="UniProtKB-ARBA"/>
</dbReference>
<dbReference type="Gene3D" id="2.130.10.10">
    <property type="entry name" value="YVTN repeat-like/Quinoprotein amine dehydrogenase"/>
    <property type="match status" value="2"/>
</dbReference>
<dbReference type="InterPro" id="IPR013320">
    <property type="entry name" value="ConA-like_dom_sf"/>
</dbReference>
<dbReference type="InterPro" id="IPR000601">
    <property type="entry name" value="PKD_dom"/>
</dbReference>
<dbReference type="InterPro" id="IPR000772">
    <property type="entry name" value="Ricin_B_lectin"/>
</dbReference>
<dbReference type="PANTHER" id="PTHR43739">
    <property type="entry name" value="XYLOGLUCANASE (EUROFUNG)"/>
    <property type="match status" value="1"/>
</dbReference>
<dbReference type="InterPro" id="IPR015943">
    <property type="entry name" value="WD40/YVTN_repeat-like_dom_sf"/>
</dbReference>